<dbReference type="Proteomes" id="UP001620645">
    <property type="component" value="Unassembled WGS sequence"/>
</dbReference>
<comment type="caution">
    <text evidence="1">The sequence shown here is derived from an EMBL/GenBank/DDBJ whole genome shotgun (WGS) entry which is preliminary data.</text>
</comment>
<dbReference type="EMBL" id="JBICCN010000242">
    <property type="protein sequence ID" value="KAL3084101.1"/>
    <property type="molecule type" value="Genomic_DNA"/>
</dbReference>
<dbReference type="SUPFAM" id="SSF50630">
    <property type="entry name" value="Acid proteases"/>
    <property type="match status" value="1"/>
</dbReference>
<reference evidence="1 2" key="1">
    <citation type="submission" date="2024-10" db="EMBL/GenBank/DDBJ databases">
        <authorList>
            <person name="Kim D."/>
        </authorList>
    </citation>
    <scope>NUCLEOTIDE SEQUENCE [LARGE SCALE GENOMIC DNA]</scope>
    <source>
        <strain evidence="1">Taebaek</strain>
    </source>
</reference>
<gene>
    <name evidence="1" type="ORF">niasHS_008740</name>
</gene>
<name>A0ABD2J2Z0_HETSC</name>
<dbReference type="Pfam" id="PF13650">
    <property type="entry name" value="Asp_protease_2"/>
    <property type="match status" value="1"/>
</dbReference>
<sequence>MLLIALKSPKDAELRKRILGKLTADGDKAKYDNVVSDLQMFLSTIAETTGRNFSECTESTEPSCGAPVDVNGKPIDFVFDPGAEITVIDEEAHLQIGRPRLIQCSESAKYHDGTECTLLGKGFATFTFGGRTHEGQFYVTKKGSLNLLGIDILDAFGLLDTFKPKLRWQ</sequence>
<keyword evidence="2" id="KW-1185">Reference proteome</keyword>
<organism evidence="1 2">
    <name type="scientific">Heterodera schachtii</name>
    <name type="common">Sugarbeet cyst nematode worm</name>
    <name type="synonym">Tylenchus schachtii</name>
    <dbReference type="NCBI Taxonomy" id="97005"/>
    <lineage>
        <taxon>Eukaryota</taxon>
        <taxon>Metazoa</taxon>
        <taxon>Ecdysozoa</taxon>
        <taxon>Nematoda</taxon>
        <taxon>Chromadorea</taxon>
        <taxon>Rhabditida</taxon>
        <taxon>Tylenchina</taxon>
        <taxon>Tylenchomorpha</taxon>
        <taxon>Tylenchoidea</taxon>
        <taxon>Heteroderidae</taxon>
        <taxon>Heteroderinae</taxon>
        <taxon>Heterodera</taxon>
    </lineage>
</organism>
<evidence type="ECO:0000313" key="2">
    <source>
        <dbReference type="Proteomes" id="UP001620645"/>
    </source>
</evidence>
<dbReference type="AlphaFoldDB" id="A0ABD2J2Z0"/>
<dbReference type="Gene3D" id="2.40.70.10">
    <property type="entry name" value="Acid Proteases"/>
    <property type="match status" value="1"/>
</dbReference>
<accession>A0ABD2J2Z0</accession>
<evidence type="ECO:0008006" key="3">
    <source>
        <dbReference type="Google" id="ProtNLM"/>
    </source>
</evidence>
<dbReference type="InterPro" id="IPR021109">
    <property type="entry name" value="Peptidase_aspartic_dom_sf"/>
</dbReference>
<protein>
    <recommendedName>
        <fullName evidence="3">Peptidase A2 domain-containing protein</fullName>
    </recommendedName>
</protein>
<proteinExistence type="predicted"/>
<evidence type="ECO:0000313" key="1">
    <source>
        <dbReference type="EMBL" id="KAL3084101.1"/>
    </source>
</evidence>